<feature type="transmembrane region" description="Helical" evidence="1">
    <location>
        <begin position="30"/>
        <end position="48"/>
    </location>
</feature>
<feature type="transmembrane region" description="Helical" evidence="1">
    <location>
        <begin position="408"/>
        <end position="425"/>
    </location>
</feature>
<keyword evidence="1" id="KW-0472">Membrane</keyword>
<dbReference type="RefSeq" id="WP_311985110.1">
    <property type="nucleotide sequence ID" value="NZ_JARQBZ010000008.1"/>
</dbReference>
<feature type="transmembrane region" description="Helical" evidence="1">
    <location>
        <begin position="212"/>
        <end position="242"/>
    </location>
</feature>
<dbReference type="EMBL" id="JARQBZ010000008">
    <property type="protein sequence ID" value="MDT2833547.1"/>
    <property type="molecule type" value="Genomic_DNA"/>
</dbReference>
<gene>
    <name evidence="2" type="ORF">P7H70_05720</name>
</gene>
<dbReference type="Proteomes" id="UP001268577">
    <property type="component" value="Unassembled WGS sequence"/>
</dbReference>
<feature type="transmembrane region" description="Helical" evidence="1">
    <location>
        <begin position="92"/>
        <end position="111"/>
    </location>
</feature>
<reference evidence="2" key="1">
    <citation type="submission" date="2023-03" db="EMBL/GenBank/DDBJ databases">
        <authorList>
            <person name="Shen W."/>
            <person name="Cai J."/>
        </authorList>
    </citation>
    <scope>NUCLEOTIDE SEQUENCE</scope>
    <source>
        <strain evidence="2">P96-3</strain>
    </source>
</reference>
<accession>A0AAW8U714</accession>
<sequence length="435" mass="49763">MKITKRNDLPLIVYAFFLIFSPPILPKVNILLLMTIFSVCAIVINWNTFYERALFSKKVVYSYAIVALYFLIVILLNTFFSSNQFINNSLVIVYKYFILIPAQYICSIFLIDNVRKNSLTNEYLYTVFVKAGVIQGVLAIISFVIPSVKEIFIKIMSNNTGSDIFFQQTVYSSASEFRFFGFSRTLLDTFGFGMGILCILALHLMWNYKRKYIFAIPILLVSIMLNSRSGLLVFLVGTLFYVFFSIKKITLKQVVAFFFFTVIIVATLNPLTTLVGKYSPNTLVWIQSGFSNLFSFILRNEKSSYEVSDVLFSKQFWTFPSKPSEVIFGSGHDVYKTKDIIGIHSDVGYVNQFWLGGILGSIMLIVFFIFIFINAKNKLVISSENNVKILYVLSILFLIMNVKADLISYNPGTVVTMCIVMNFIFEPVIKKLDIH</sequence>
<evidence type="ECO:0000313" key="3">
    <source>
        <dbReference type="Proteomes" id="UP001268577"/>
    </source>
</evidence>
<dbReference type="AlphaFoldDB" id="A0AAW8U714"/>
<comment type="caution">
    <text evidence="2">The sequence shown here is derived from an EMBL/GenBank/DDBJ whole genome shotgun (WGS) entry which is preliminary data.</text>
</comment>
<feature type="transmembrane region" description="Helical" evidence="1">
    <location>
        <begin position="186"/>
        <end position="206"/>
    </location>
</feature>
<feature type="transmembrane region" description="Helical" evidence="1">
    <location>
        <begin position="385"/>
        <end position="402"/>
    </location>
</feature>
<proteinExistence type="predicted"/>
<organism evidence="2 3">
    <name type="scientific">Vagococcus carniphilus</name>
    <dbReference type="NCBI Taxonomy" id="218144"/>
    <lineage>
        <taxon>Bacteria</taxon>
        <taxon>Bacillati</taxon>
        <taxon>Bacillota</taxon>
        <taxon>Bacilli</taxon>
        <taxon>Lactobacillales</taxon>
        <taxon>Enterococcaceae</taxon>
        <taxon>Vagococcus</taxon>
    </lineage>
</organism>
<feature type="transmembrane region" description="Helical" evidence="1">
    <location>
        <begin position="7"/>
        <end position="24"/>
    </location>
</feature>
<evidence type="ECO:0000313" key="2">
    <source>
        <dbReference type="EMBL" id="MDT2833547.1"/>
    </source>
</evidence>
<feature type="transmembrane region" description="Helical" evidence="1">
    <location>
        <begin position="254"/>
        <end position="275"/>
    </location>
</feature>
<feature type="transmembrane region" description="Helical" evidence="1">
    <location>
        <begin position="60"/>
        <end position="80"/>
    </location>
</feature>
<feature type="transmembrane region" description="Helical" evidence="1">
    <location>
        <begin position="353"/>
        <end position="373"/>
    </location>
</feature>
<evidence type="ECO:0000256" key="1">
    <source>
        <dbReference type="SAM" id="Phobius"/>
    </source>
</evidence>
<protein>
    <submittedName>
        <fullName evidence="2">Uncharacterized protein</fullName>
    </submittedName>
</protein>
<keyword evidence="1" id="KW-0812">Transmembrane</keyword>
<keyword evidence="1" id="KW-1133">Transmembrane helix</keyword>
<feature type="transmembrane region" description="Helical" evidence="1">
    <location>
        <begin position="123"/>
        <end position="145"/>
    </location>
</feature>
<name>A0AAW8U714_9ENTE</name>